<keyword evidence="2 11" id="KW-0808">Transferase</keyword>
<dbReference type="Gene3D" id="1.10.8.60">
    <property type="match status" value="1"/>
</dbReference>
<dbReference type="PANTHER" id="PTHR11669:SF0">
    <property type="entry name" value="PROTEIN STICHEL-LIKE 2"/>
    <property type="match status" value="1"/>
</dbReference>
<gene>
    <name evidence="11" type="primary">dnaX</name>
    <name evidence="14" type="ORF">FJQ89_25965</name>
</gene>
<dbReference type="InterPro" id="IPR038249">
    <property type="entry name" value="PolIII_tau_V_sf"/>
</dbReference>
<evidence type="ECO:0000259" key="13">
    <source>
        <dbReference type="SMART" id="SM00382"/>
    </source>
</evidence>
<dbReference type="EC" id="2.7.7.7" evidence="11"/>
<reference evidence="14 15" key="1">
    <citation type="submission" date="2019-06" db="EMBL/GenBank/DDBJ databases">
        <title>Complete genome sequence of Janthinobacterium sp. SNU WT3 isolated from diseased rainbow trout.</title>
        <authorList>
            <person name="Oh W.T."/>
            <person name="Park S.C."/>
        </authorList>
    </citation>
    <scope>NUCLEOTIDE SEQUENCE [LARGE SCALE GENOMIC DNA]</scope>
    <source>
        <strain evidence="14 15">SNU WT3</strain>
    </source>
</reference>
<feature type="compositionally biased region" description="Low complexity" evidence="12">
    <location>
        <begin position="493"/>
        <end position="509"/>
    </location>
</feature>
<dbReference type="AlphaFoldDB" id="A0A4Y6RMJ4"/>
<dbReference type="InterPro" id="IPR027417">
    <property type="entry name" value="P-loop_NTPase"/>
</dbReference>
<evidence type="ECO:0000256" key="10">
    <source>
        <dbReference type="ARBA" id="ARBA00049244"/>
    </source>
</evidence>
<dbReference type="PANTHER" id="PTHR11669">
    <property type="entry name" value="REPLICATION FACTOR C / DNA POLYMERASE III GAMMA-TAU SUBUNIT"/>
    <property type="match status" value="1"/>
</dbReference>
<evidence type="ECO:0000256" key="1">
    <source>
        <dbReference type="ARBA" id="ARBA00006360"/>
    </source>
</evidence>
<dbReference type="OrthoDB" id="9810148at2"/>
<evidence type="ECO:0000256" key="3">
    <source>
        <dbReference type="ARBA" id="ARBA00022695"/>
    </source>
</evidence>
<accession>A0A4Y6RMJ4</accession>
<keyword evidence="5" id="KW-0479">Metal-binding</keyword>
<keyword evidence="15" id="KW-1185">Reference proteome</keyword>
<comment type="catalytic activity">
    <reaction evidence="10 11">
        <text>DNA(n) + a 2'-deoxyribonucleoside 5'-triphosphate = DNA(n+1) + diphosphate</text>
        <dbReference type="Rhea" id="RHEA:22508"/>
        <dbReference type="Rhea" id="RHEA-COMP:17339"/>
        <dbReference type="Rhea" id="RHEA-COMP:17340"/>
        <dbReference type="ChEBI" id="CHEBI:33019"/>
        <dbReference type="ChEBI" id="CHEBI:61560"/>
        <dbReference type="ChEBI" id="CHEBI:173112"/>
        <dbReference type="EC" id="2.7.7.7"/>
    </reaction>
</comment>
<dbReference type="Proteomes" id="UP000316665">
    <property type="component" value="Chromosome"/>
</dbReference>
<dbReference type="Gene3D" id="1.20.272.10">
    <property type="match status" value="1"/>
</dbReference>
<comment type="subunit">
    <text evidence="11">DNA polymerase III contains a core (composed of alpha, epsilon and theta chains) that associates with a tau subunit. This core dimerizes to form the POLIII' complex. PolIII' associates with the gamma complex (composed of gamma, delta, delta', psi and chi chains) and with the beta chain to form the complete DNA polymerase III complex.</text>
</comment>
<dbReference type="InterPro" id="IPR012763">
    <property type="entry name" value="DNA_pol_III_sug/sutau_N"/>
</dbReference>
<dbReference type="Gene3D" id="3.30.300.150">
    <property type="entry name" value="DNA polymerase III, tau subunit, domain V"/>
    <property type="match status" value="1"/>
</dbReference>
<dbReference type="NCBIfam" id="NF008975">
    <property type="entry name" value="PRK12323.1"/>
    <property type="match status" value="1"/>
</dbReference>
<name>A0A4Y6RMJ4_9BURK</name>
<protein>
    <recommendedName>
        <fullName evidence="11">DNA polymerase III subunit gamma/tau</fullName>
        <ecNumber evidence="11">2.7.7.7</ecNumber>
    </recommendedName>
</protein>
<evidence type="ECO:0000256" key="6">
    <source>
        <dbReference type="ARBA" id="ARBA00022741"/>
    </source>
</evidence>
<dbReference type="GO" id="GO:0005524">
    <property type="term" value="F:ATP binding"/>
    <property type="evidence" value="ECO:0007669"/>
    <property type="project" value="UniProtKB-KW"/>
</dbReference>
<keyword evidence="3 11" id="KW-0548">Nucleotidyltransferase</keyword>
<feature type="region of interest" description="Disordered" evidence="12">
    <location>
        <begin position="522"/>
        <end position="621"/>
    </location>
</feature>
<feature type="compositionally biased region" description="Low complexity" evidence="12">
    <location>
        <begin position="533"/>
        <end position="552"/>
    </location>
</feature>
<feature type="domain" description="AAA+ ATPase" evidence="13">
    <location>
        <begin position="37"/>
        <end position="184"/>
    </location>
</feature>
<keyword evidence="8 11" id="KW-0067">ATP-binding</keyword>
<feature type="compositionally biased region" description="Pro residues" evidence="12">
    <location>
        <begin position="434"/>
        <end position="455"/>
    </location>
</feature>
<dbReference type="KEGG" id="jas:FJQ89_25965"/>
<feature type="region of interest" description="Disordered" evidence="12">
    <location>
        <begin position="432"/>
        <end position="464"/>
    </location>
</feature>
<dbReference type="CDD" id="cd18137">
    <property type="entry name" value="HLD_clamp_pol_III_gamma_tau"/>
    <property type="match status" value="1"/>
</dbReference>
<organism evidence="14 15">
    <name type="scientific">Janthinobacterium tructae</name>
    <dbReference type="NCBI Taxonomy" id="2590869"/>
    <lineage>
        <taxon>Bacteria</taxon>
        <taxon>Pseudomonadati</taxon>
        <taxon>Pseudomonadota</taxon>
        <taxon>Betaproteobacteria</taxon>
        <taxon>Burkholderiales</taxon>
        <taxon>Oxalobacteraceae</taxon>
        <taxon>Janthinobacterium</taxon>
    </lineage>
</organism>
<evidence type="ECO:0000256" key="12">
    <source>
        <dbReference type="SAM" id="MobiDB-lite"/>
    </source>
</evidence>
<evidence type="ECO:0000313" key="14">
    <source>
        <dbReference type="EMBL" id="QDG73485.1"/>
    </source>
</evidence>
<evidence type="ECO:0000256" key="5">
    <source>
        <dbReference type="ARBA" id="ARBA00022723"/>
    </source>
</evidence>
<proteinExistence type="inferred from homology"/>
<dbReference type="Pfam" id="PF12169">
    <property type="entry name" value="DNA_pol3_gamma3"/>
    <property type="match status" value="1"/>
</dbReference>
<dbReference type="SUPFAM" id="SSF52540">
    <property type="entry name" value="P-loop containing nucleoside triphosphate hydrolases"/>
    <property type="match status" value="1"/>
</dbReference>
<feature type="compositionally biased region" description="Low complexity" evidence="12">
    <location>
        <begin position="570"/>
        <end position="581"/>
    </location>
</feature>
<evidence type="ECO:0000256" key="11">
    <source>
        <dbReference type="RuleBase" id="RU364063"/>
    </source>
</evidence>
<dbReference type="GO" id="GO:0009360">
    <property type="term" value="C:DNA polymerase III complex"/>
    <property type="evidence" value="ECO:0007669"/>
    <property type="project" value="InterPro"/>
</dbReference>
<dbReference type="Pfam" id="PF22608">
    <property type="entry name" value="DNAX_ATPase_lid"/>
    <property type="match status" value="1"/>
</dbReference>
<evidence type="ECO:0000256" key="7">
    <source>
        <dbReference type="ARBA" id="ARBA00022833"/>
    </source>
</evidence>
<evidence type="ECO:0000256" key="4">
    <source>
        <dbReference type="ARBA" id="ARBA00022705"/>
    </source>
</evidence>
<dbReference type="Gene3D" id="3.40.50.300">
    <property type="entry name" value="P-loop containing nucleotide triphosphate hydrolases"/>
    <property type="match status" value="1"/>
</dbReference>
<dbReference type="RefSeq" id="WP_141172264.1">
    <property type="nucleotide sequence ID" value="NZ_CP041185.1"/>
</dbReference>
<dbReference type="Pfam" id="PF13177">
    <property type="entry name" value="DNA_pol3_delta2"/>
    <property type="match status" value="1"/>
</dbReference>
<dbReference type="FunFam" id="1.20.272.10:FF:000003">
    <property type="entry name" value="DNA polymerase III subunit gamma/tau"/>
    <property type="match status" value="1"/>
</dbReference>
<evidence type="ECO:0000256" key="9">
    <source>
        <dbReference type="ARBA" id="ARBA00022932"/>
    </source>
</evidence>
<dbReference type="SUPFAM" id="SSF48019">
    <property type="entry name" value="post-AAA+ oligomerization domain-like"/>
    <property type="match status" value="1"/>
</dbReference>
<dbReference type="InterPro" id="IPR022754">
    <property type="entry name" value="DNA_pol_III_gamma-3"/>
</dbReference>
<dbReference type="NCBIfam" id="TIGR02397">
    <property type="entry name" value="dnaX_nterm"/>
    <property type="match status" value="1"/>
</dbReference>
<comment type="function">
    <text evidence="11">DNA polymerase III is a complex, multichain enzyme responsible for most of the replicative synthesis in bacteria. This DNA polymerase also exhibits 3' to 5' exonuclease activity.</text>
</comment>
<dbReference type="InterPro" id="IPR045085">
    <property type="entry name" value="HLD_clamp_pol_III_gamma_tau"/>
</dbReference>
<evidence type="ECO:0000313" key="15">
    <source>
        <dbReference type="Proteomes" id="UP000316665"/>
    </source>
</evidence>
<keyword evidence="6 11" id="KW-0547">Nucleotide-binding</keyword>
<dbReference type="NCBIfam" id="NF005942">
    <property type="entry name" value="PRK07994.1"/>
    <property type="match status" value="1"/>
</dbReference>
<keyword evidence="4 11" id="KW-0235">DNA replication</keyword>
<keyword evidence="9 11" id="KW-0239">DNA-directed DNA polymerase</keyword>
<dbReference type="EMBL" id="CP041185">
    <property type="protein sequence ID" value="QDG73485.1"/>
    <property type="molecule type" value="Genomic_DNA"/>
</dbReference>
<evidence type="ECO:0000256" key="8">
    <source>
        <dbReference type="ARBA" id="ARBA00022840"/>
    </source>
</evidence>
<dbReference type="GO" id="GO:0003887">
    <property type="term" value="F:DNA-directed DNA polymerase activity"/>
    <property type="evidence" value="ECO:0007669"/>
    <property type="project" value="UniProtKB-KW"/>
</dbReference>
<dbReference type="InterPro" id="IPR008921">
    <property type="entry name" value="DNA_pol3_clamp-load_cplx_C"/>
</dbReference>
<feature type="compositionally biased region" description="Low complexity" evidence="12">
    <location>
        <begin position="596"/>
        <end position="615"/>
    </location>
</feature>
<sequence>MSYQVLARKYRPKNFETLVGQEHVVRALTHALHSGRLHHAYLFTGTRGVGKTTLSRILAKSLNCIGPDGTGGITAQPCGVCEACTAIDAGRFVDYIEMDAASNRGVDEMAQLLEQAVYAPSNARFKVYMIDEVHMLTNHAFNSMLKTLEEPPEHVKFILATTDPQKIPVTVLSRCLQFNLKQMPPGHIISHLDNILGQEGIAFEQPALRLLAQGAHGSMRDALSLTDQAIAYAAGAVTLDAVQGMLGALDQSYLVRLLDALAQQDGADLLAVADEMASRSLSYNGALQDLGTLLHRIALAQTVPAALPQDLPEYADIVRLSAAFDAEEVQLFYQIAVHGRNELGLAPDEYAGFTMTLLRMLAFRPGIGGADGVPAAAPAAATGNRPAAVAAARAAAGASAPASRAATNSVASHATVTPPAVVAAAAASMARGEAPPPRASAPAPAPVAAPAPPAAGPAAAAPAASGAPISSARAAINAALEAARAASKGRPGSAPSSPTSAPKPAASAPAPAAAVAAPAPVAPVQAAPPPPAAAKAPAPWDDAPPVAVLEAPAPAPAPASAPAPAPAPVQPARQAAPQQAPADDDLPPWVTEFSDDSASAAVSAPAAQSSEQPAVVMPQRAAKQAAPSGPYVITPVPGLDWDGNWPAVAAVLPLRGVAQQLAVQAELIECLHDGHSTTFRLRVPIDTWRSPANVEKLAAALTERFGRKVAVDTELGAVWYTASAEAQAHREACQLQAEATIASDPFVLDMKRAFDAFVVPGTITPAPAGSAAPTLH</sequence>
<evidence type="ECO:0000256" key="2">
    <source>
        <dbReference type="ARBA" id="ARBA00022679"/>
    </source>
</evidence>
<dbReference type="SMART" id="SM00382">
    <property type="entry name" value="AAA"/>
    <property type="match status" value="1"/>
</dbReference>
<dbReference type="CDD" id="cd00009">
    <property type="entry name" value="AAA"/>
    <property type="match status" value="1"/>
</dbReference>
<dbReference type="InterPro" id="IPR050238">
    <property type="entry name" value="DNA_Rep/Repair_Clamp_Loader"/>
</dbReference>
<dbReference type="InterPro" id="IPR003593">
    <property type="entry name" value="AAA+_ATPase"/>
</dbReference>
<dbReference type="FunFam" id="1.10.8.60:FF:000013">
    <property type="entry name" value="DNA polymerase III subunit gamma/tau"/>
    <property type="match status" value="1"/>
</dbReference>
<keyword evidence="7" id="KW-0862">Zinc</keyword>
<dbReference type="GO" id="GO:0046872">
    <property type="term" value="F:metal ion binding"/>
    <property type="evidence" value="ECO:0007669"/>
    <property type="project" value="UniProtKB-KW"/>
</dbReference>
<dbReference type="GO" id="GO:0006261">
    <property type="term" value="P:DNA-templated DNA replication"/>
    <property type="evidence" value="ECO:0007669"/>
    <property type="project" value="TreeGrafter"/>
</dbReference>
<comment type="similarity">
    <text evidence="1 11">Belongs to the DnaX/STICHEL family.</text>
</comment>
<feature type="compositionally biased region" description="Pro residues" evidence="12">
    <location>
        <begin position="553"/>
        <end position="569"/>
    </location>
</feature>
<feature type="region of interest" description="Disordered" evidence="12">
    <location>
        <begin position="486"/>
        <end position="509"/>
    </location>
</feature>
<dbReference type="FunFam" id="3.40.50.300:FF:000014">
    <property type="entry name" value="DNA polymerase III subunit gamma/tau"/>
    <property type="match status" value="1"/>
</dbReference>
<dbReference type="GO" id="GO:0003677">
    <property type="term" value="F:DNA binding"/>
    <property type="evidence" value="ECO:0007669"/>
    <property type="project" value="InterPro"/>
</dbReference>